<feature type="compositionally biased region" description="Low complexity" evidence="1">
    <location>
        <begin position="565"/>
        <end position="588"/>
    </location>
</feature>
<feature type="transmembrane region" description="Helical" evidence="2">
    <location>
        <begin position="87"/>
        <end position="113"/>
    </location>
</feature>
<feature type="transmembrane region" description="Helical" evidence="2">
    <location>
        <begin position="27"/>
        <end position="45"/>
    </location>
</feature>
<dbReference type="Pfam" id="PF01841">
    <property type="entry name" value="Transglut_core"/>
    <property type="match status" value="1"/>
</dbReference>
<feature type="transmembrane region" description="Helical" evidence="2">
    <location>
        <begin position="224"/>
        <end position="245"/>
    </location>
</feature>
<dbReference type="Gene3D" id="3.10.620.30">
    <property type="match status" value="1"/>
</dbReference>
<gene>
    <name evidence="4" type="ORF">WDU99_11955</name>
</gene>
<organism evidence="4 5">
    <name type="scientific">Microbacterium bandirmense</name>
    <dbReference type="NCBI Taxonomy" id="3122050"/>
    <lineage>
        <taxon>Bacteria</taxon>
        <taxon>Bacillati</taxon>
        <taxon>Actinomycetota</taxon>
        <taxon>Actinomycetes</taxon>
        <taxon>Micrococcales</taxon>
        <taxon>Microbacteriaceae</taxon>
        <taxon>Microbacterium</taxon>
    </lineage>
</organism>
<name>A0ABU8LE13_9MICO</name>
<dbReference type="InterPro" id="IPR021878">
    <property type="entry name" value="TgpA_N"/>
</dbReference>
<keyword evidence="2" id="KW-1133">Transmembrane helix</keyword>
<feature type="transmembrane region" description="Helical" evidence="2">
    <location>
        <begin position="168"/>
        <end position="187"/>
    </location>
</feature>
<dbReference type="Pfam" id="PF11992">
    <property type="entry name" value="TgpA_N"/>
    <property type="match status" value="1"/>
</dbReference>
<dbReference type="InterPro" id="IPR038765">
    <property type="entry name" value="Papain-like_cys_pep_sf"/>
</dbReference>
<sequence>MFDSAKRKPQPGARTGSDADGVRRSPAASGFLAAAATLVAMWPYTGVIAPGMWTFVVVAVIVVVALTGIAGRVLFGRLRDSIRDLLTLALQLVATVAACTAMLASETALLGVIPTETSVRLIGLRLSQAIEEIATGVAPIAASVPLATALGLLFGVVAILVDQLLAHRLIVLSVLFTSLMGVLPMLVSFGALNVAWFLMQSIMILLLLRFGARRDPRAPRRTSAWVASTIGVSAIALTIVATPALPLSSALPGTGPLLTVRADLRLGDDLRRPEGVEALTLVTSAATPPYLRLATLSRFDGEVWRPDRSDLQPLEQGFGEREWGEAIETVERQVSIRVLSVSSDRLPVPYAAERVSGVEDGWLSMPFNRTIVSRTQDAAGADYTVRTATAAPTLEQIRRASASSSGRTARPAEDLPPIIAETAREVTADADTDYDRLLALQDWFRSEFSYSLDAPVEEGFDGTGADAVATFLEQRTGYCVHFAGAFALMAQSLDMPVRIVVGYLPGTATDQKRDDDIVYSVSSDQLHSWPEVYFAGIGWVPFEPTATLGVPTDFISEASGGGSGDAPDAPTPSTAPSAAPSDAPTGGPDRLDEQSIDGQQLQTLDPTPVVLTVLGALLVALLPALVRMVRRMLRLGRARGGDAMAAWHELTDTLVDLGMPVHDADTARTRADELISVRGADADAMRMLVGAVERRSYAQTATLDGDLSAPLRTVLKNLESGVDGRRRVAARLLPASLFRRIRTAPR</sequence>
<feature type="domain" description="Transglutaminase-like" evidence="3">
    <location>
        <begin position="471"/>
        <end position="546"/>
    </location>
</feature>
<evidence type="ECO:0000313" key="4">
    <source>
        <dbReference type="EMBL" id="MEJ1089029.1"/>
    </source>
</evidence>
<feature type="transmembrane region" description="Helical" evidence="2">
    <location>
        <begin position="193"/>
        <end position="212"/>
    </location>
</feature>
<evidence type="ECO:0000259" key="3">
    <source>
        <dbReference type="SMART" id="SM00460"/>
    </source>
</evidence>
<keyword evidence="2" id="KW-0472">Membrane</keyword>
<dbReference type="SMART" id="SM00460">
    <property type="entry name" value="TGc"/>
    <property type="match status" value="1"/>
</dbReference>
<dbReference type="EMBL" id="JBBDGM010000009">
    <property type="protein sequence ID" value="MEJ1089029.1"/>
    <property type="molecule type" value="Genomic_DNA"/>
</dbReference>
<keyword evidence="2" id="KW-0812">Transmembrane</keyword>
<keyword evidence="5" id="KW-1185">Reference proteome</keyword>
<feature type="region of interest" description="Disordered" evidence="1">
    <location>
        <begin position="1"/>
        <end position="23"/>
    </location>
</feature>
<dbReference type="PANTHER" id="PTHR42736:SF1">
    <property type="entry name" value="PROTEIN-GLUTAMINE GAMMA-GLUTAMYLTRANSFERASE"/>
    <property type="match status" value="1"/>
</dbReference>
<evidence type="ECO:0000256" key="1">
    <source>
        <dbReference type="SAM" id="MobiDB-lite"/>
    </source>
</evidence>
<dbReference type="InterPro" id="IPR052901">
    <property type="entry name" value="Bact_TGase-like"/>
</dbReference>
<evidence type="ECO:0000313" key="5">
    <source>
        <dbReference type="Proteomes" id="UP001371224"/>
    </source>
</evidence>
<dbReference type="Proteomes" id="UP001371224">
    <property type="component" value="Unassembled WGS sequence"/>
</dbReference>
<reference evidence="4 5" key="1">
    <citation type="submission" date="2024-02" db="EMBL/GenBank/DDBJ databases">
        <authorList>
            <person name="Saticioglu I.B."/>
        </authorList>
    </citation>
    <scope>NUCLEOTIDE SEQUENCE [LARGE SCALE GENOMIC DNA]</scope>
    <source>
        <strain evidence="4 5">Mu-80</strain>
    </source>
</reference>
<comment type="caution">
    <text evidence="4">The sequence shown here is derived from an EMBL/GenBank/DDBJ whole genome shotgun (WGS) entry which is preliminary data.</text>
</comment>
<feature type="region of interest" description="Disordered" evidence="1">
    <location>
        <begin position="553"/>
        <end position="593"/>
    </location>
</feature>
<feature type="transmembrane region" description="Helical" evidence="2">
    <location>
        <begin position="51"/>
        <end position="75"/>
    </location>
</feature>
<feature type="transmembrane region" description="Helical" evidence="2">
    <location>
        <begin position="609"/>
        <end position="629"/>
    </location>
</feature>
<accession>A0ABU8LE13</accession>
<dbReference type="RefSeq" id="WP_337332687.1">
    <property type="nucleotide sequence ID" value="NZ_JBBDGM010000009.1"/>
</dbReference>
<dbReference type="InterPro" id="IPR002931">
    <property type="entry name" value="Transglutaminase-like"/>
</dbReference>
<protein>
    <submittedName>
        <fullName evidence="4">DUF3488 and transglutaminase-like domain-containing protein</fullName>
    </submittedName>
</protein>
<dbReference type="PANTHER" id="PTHR42736">
    <property type="entry name" value="PROTEIN-GLUTAMINE GAMMA-GLUTAMYLTRANSFERASE"/>
    <property type="match status" value="1"/>
</dbReference>
<feature type="transmembrane region" description="Helical" evidence="2">
    <location>
        <begin position="133"/>
        <end position="161"/>
    </location>
</feature>
<proteinExistence type="predicted"/>
<dbReference type="SUPFAM" id="SSF54001">
    <property type="entry name" value="Cysteine proteinases"/>
    <property type="match status" value="1"/>
</dbReference>
<evidence type="ECO:0000256" key="2">
    <source>
        <dbReference type="SAM" id="Phobius"/>
    </source>
</evidence>